<evidence type="ECO:0000256" key="1">
    <source>
        <dbReference type="SAM" id="MobiDB-lite"/>
    </source>
</evidence>
<dbReference type="AlphaFoldDB" id="A0A6B3C6M3"/>
<protein>
    <submittedName>
        <fullName evidence="2">Uncharacterized protein</fullName>
    </submittedName>
</protein>
<feature type="region of interest" description="Disordered" evidence="1">
    <location>
        <begin position="412"/>
        <end position="431"/>
    </location>
</feature>
<feature type="compositionally biased region" description="Basic and acidic residues" evidence="1">
    <location>
        <begin position="30"/>
        <end position="48"/>
    </location>
</feature>
<gene>
    <name evidence="2" type="ORF">G3I71_43485</name>
</gene>
<feature type="compositionally biased region" description="Basic and acidic residues" evidence="1">
    <location>
        <begin position="60"/>
        <end position="90"/>
    </location>
</feature>
<name>A0A6B3C6M3_9ACTN</name>
<evidence type="ECO:0000313" key="2">
    <source>
        <dbReference type="EMBL" id="NEC92467.1"/>
    </source>
</evidence>
<proteinExistence type="predicted"/>
<reference evidence="2" key="1">
    <citation type="submission" date="2020-01" db="EMBL/GenBank/DDBJ databases">
        <title>Insect and environment-associated Actinomycetes.</title>
        <authorList>
            <person name="Currrie C."/>
            <person name="Chevrette M."/>
            <person name="Carlson C."/>
            <person name="Stubbendieck R."/>
            <person name="Wendt-Pienkowski E."/>
        </authorList>
    </citation>
    <scope>NUCLEOTIDE SEQUENCE</scope>
    <source>
        <strain evidence="2">SID12501</strain>
    </source>
</reference>
<comment type="caution">
    <text evidence="2">The sequence shown here is derived from an EMBL/GenBank/DDBJ whole genome shotgun (WGS) entry which is preliminary data.</text>
</comment>
<sequence>MSGDGEHGGAEVSGADGAGGASPGPAQWRAGDEPARQDDDRRPGRGSDGDTDGEAGQGGGRDRPDEAGREHAEQRDRQEERFREATRDPLADSGVPGEARAAARVQRAAQARFEIRGNSSVFDRTNFDRAHFGDVYVGARDTAAPVFGDVPEDELDRLRQVYRAPAGYPTLKRVLRGRRVLVLGGPPGTGRLTTGLCLLDEVTTAVRDMASGAGKPVSEAAGPDGRTGTGVLTRGRVTRLAPSDLGLLSADPDAVADGVLDGGGLLVQLPESAGDFTAPQELHLDALAARLVAKGSYAVLVVSPASPAGHLLGGRYGLACPPAPAEELLEWQLVRHLADCPAPDALGRGEQILKHPLFLDALGILPEALRPSETELVAEQVARHVRGELRRDELLDACGQIARRQAREWFTGAAGPLPPAPEPARAGADGPVDTAASRVRETSFRIALAVLDGEAVSSVADAAELLAQQILAVRMPGRAHGRPVFAEDLEGLLAACRAEVRTGEEESVGGVPVPVRTVAYRGTALAGSVLAEVWHRHHAARGPVARWLRELAGDPRPQVWVRAAVVAGELATTDLGYGFAELIRPLSVAKDTRRRFFAATALAQAAGREPYRSAVRGVVVDWADAPVPALRWTAALTLGSGRIVDDTRQAMELLCDIGSRDEGAQALVASYGATRLVAGSRAGEAATVLHEWSENGSAEQLNLAMLCAVRLFCARTDDMWQAEESDGPGAPPADAATSVPASVSRVWGPGRVRLAGRVPGQPGGAGQRARTGQDERPPMPRASVEVTDAELARRSHWPLALAVAMAVESAADPLTDLLWRSLANRLSHEAATEGLATWLRAAEADAVVPGRTGRTYVFEQAAGEEPADGTAGRRGEILQALLWLLPRMIRDRRDADRLRWLLRLMADAPEEPMTAAFARHVVAAMAATGRGQGGRGEERR</sequence>
<dbReference type="RefSeq" id="WP_164324142.1">
    <property type="nucleotide sequence ID" value="NZ_JAAGLU010000073.1"/>
</dbReference>
<organism evidence="2">
    <name type="scientific">Streptomyces sp. SID12501</name>
    <dbReference type="NCBI Taxonomy" id="2706042"/>
    <lineage>
        <taxon>Bacteria</taxon>
        <taxon>Bacillati</taxon>
        <taxon>Actinomycetota</taxon>
        <taxon>Actinomycetes</taxon>
        <taxon>Kitasatosporales</taxon>
        <taxon>Streptomycetaceae</taxon>
        <taxon>Streptomyces</taxon>
    </lineage>
</organism>
<dbReference type="EMBL" id="JAAGLU010000073">
    <property type="protein sequence ID" value="NEC92467.1"/>
    <property type="molecule type" value="Genomic_DNA"/>
</dbReference>
<feature type="region of interest" description="Disordered" evidence="1">
    <location>
        <begin position="722"/>
        <end position="781"/>
    </location>
</feature>
<accession>A0A6B3C6M3</accession>
<feature type="region of interest" description="Disordered" evidence="1">
    <location>
        <begin position="1"/>
        <end position="100"/>
    </location>
</feature>